<dbReference type="GO" id="GO:0008897">
    <property type="term" value="F:holo-[acyl-carrier-protein] synthase activity"/>
    <property type="evidence" value="ECO:0007669"/>
    <property type="project" value="InterPro"/>
</dbReference>
<dbReference type="KEGG" id="siv:SSIL_1220"/>
<reference evidence="1 2" key="2">
    <citation type="journal article" date="2012" name="J. Biosci. Bioeng.">
        <title>Complete genome sequence and characterization of the N-acylhomoserine lactone-degrading gene of the potato leaf-associated Solibacillus silvestris.</title>
        <authorList>
            <person name="Morohoshi T."/>
            <person name="Tominaga Y."/>
            <person name="Someya N."/>
            <person name="Ikeda T."/>
        </authorList>
    </citation>
    <scope>NUCLEOTIDE SEQUENCE [LARGE SCALE GENOMIC DNA]</scope>
    <source>
        <strain evidence="1 2">StLB046</strain>
    </source>
</reference>
<sequence length="57" mass="6677">MKEKRRIANGTAFSEVWTRKVAILKCTGEGIQEKMNEFSSYQTTNFTVTYIIYESLY</sequence>
<protein>
    <submittedName>
        <fullName evidence="1">Phosphopantetheinyl transferase</fullName>
    </submittedName>
</protein>
<keyword evidence="2" id="KW-1185">Reference proteome</keyword>
<keyword evidence="1" id="KW-0808">Transferase</keyword>
<evidence type="ECO:0000313" key="1">
    <source>
        <dbReference type="EMBL" id="BAK15643.1"/>
    </source>
</evidence>
<dbReference type="HOGENOM" id="CLU_2994340_0_0_9"/>
<proteinExistence type="predicted"/>
<dbReference type="Gene3D" id="3.90.470.20">
    <property type="entry name" value="4'-phosphopantetheinyl transferase domain"/>
    <property type="match status" value="1"/>
</dbReference>
<name>F2F9X7_SOLSS</name>
<dbReference type="EMBL" id="AP012157">
    <property type="protein sequence ID" value="BAK15643.1"/>
    <property type="molecule type" value="Genomic_DNA"/>
</dbReference>
<gene>
    <name evidence="1" type="ordered locus">SSIL_1220</name>
</gene>
<reference evidence="2" key="1">
    <citation type="submission" date="2011-04" db="EMBL/GenBank/DDBJ databases">
        <title>Genome sequence of Solibacillus silvestris StLB046.</title>
        <authorList>
            <person name="Morohoshi T."/>
            <person name="Someya N."/>
            <person name="Ikeda T."/>
        </authorList>
    </citation>
    <scope>NUCLEOTIDE SEQUENCE [LARGE SCALE GENOMIC DNA]</scope>
    <source>
        <strain evidence="2">StLB046</strain>
    </source>
</reference>
<organism evidence="1 2">
    <name type="scientific">Solibacillus silvestris (strain StLB046)</name>
    <name type="common">Bacillus silvestris</name>
    <dbReference type="NCBI Taxonomy" id="1002809"/>
    <lineage>
        <taxon>Bacteria</taxon>
        <taxon>Bacillati</taxon>
        <taxon>Bacillota</taxon>
        <taxon>Bacilli</taxon>
        <taxon>Bacillales</taxon>
        <taxon>Caryophanaceae</taxon>
        <taxon>Solibacillus</taxon>
    </lineage>
</organism>
<dbReference type="AlphaFoldDB" id="F2F9X7"/>
<dbReference type="InterPro" id="IPR037143">
    <property type="entry name" value="4-PPantetheinyl_Trfase_dom_sf"/>
</dbReference>
<accession>F2F9X7</accession>
<dbReference type="eggNOG" id="COG2091">
    <property type="taxonomic scope" value="Bacteria"/>
</dbReference>
<dbReference type="SUPFAM" id="SSF56214">
    <property type="entry name" value="4'-phosphopantetheinyl transferase"/>
    <property type="match status" value="1"/>
</dbReference>
<dbReference type="GO" id="GO:0000287">
    <property type="term" value="F:magnesium ion binding"/>
    <property type="evidence" value="ECO:0007669"/>
    <property type="project" value="InterPro"/>
</dbReference>
<evidence type="ECO:0000313" key="2">
    <source>
        <dbReference type="Proteomes" id="UP000006691"/>
    </source>
</evidence>
<dbReference type="Proteomes" id="UP000006691">
    <property type="component" value="Chromosome"/>
</dbReference>